<protein>
    <submittedName>
        <fullName evidence="11">Helix-turn-helix domain-containing protein</fullName>
    </submittedName>
</protein>
<keyword evidence="7" id="KW-0804">Transcription</keyword>
<dbReference type="OrthoDB" id="159632at2"/>
<dbReference type="GO" id="GO:0003700">
    <property type="term" value="F:DNA-binding transcription factor activity"/>
    <property type="evidence" value="ECO:0007669"/>
    <property type="project" value="InterPro"/>
</dbReference>
<evidence type="ECO:0000256" key="2">
    <source>
        <dbReference type="ARBA" id="ARBA00022490"/>
    </source>
</evidence>
<evidence type="ECO:0000256" key="4">
    <source>
        <dbReference type="ARBA" id="ARBA00023012"/>
    </source>
</evidence>
<dbReference type="Pfam" id="PF00072">
    <property type="entry name" value="Response_reg"/>
    <property type="match status" value="1"/>
</dbReference>
<dbReference type="GO" id="GO:0043565">
    <property type="term" value="F:sequence-specific DNA binding"/>
    <property type="evidence" value="ECO:0007669"/>
    <property type="project" value="InterPro"/>
</dbReference>
<evidence type="ECO:0000256" key="3">
    <source>
        <dbReference type="ARBA" id="ARBA00022553"/>
    </source>
</evidence>
<dbReference type="Proteomes" id="UP000198935">
    <property type="component" value="Unassembled WGS sequence"/>
</dbReference>
<dbReference type="InterPro" id="IPR018062">
    <property type="entry name" value="HTH_AraC-typ_CS"/>
</dbReference>
<dbReference type="InterPro" id="IPR009057">
    <property type="entry name" value="Homeodomain-like_sf"/>
</dbReference>
<dbReference type="Gene3D" id="3.40.50.2300">
    <property type="match status" value="1"/>
</dbReference>
<dbReference type="InterPro" id="IPR018060">
    <property type="entry name" value="HTH_AraC"/>
</dbReference>
<dbReference type="Pfam" id="PF12833">
    <property type="entry name" value="HTH_18"/>
    <property type="match status" value="1"/>
</dbReference>
<evidence type="ECO:0000259" key="9">
    <source>
        <dbReference type="PROSITE" id="PS01124"/>
    </source>
</evidence>
<feature type="domain" description="HTH araC/xylS-type" evidence="9">
    <location>
        <begin position="150"/>
        <end position="249"/>
    </location>
</feature>
<feature type="domain" description="Response regulatory" evidence="10">
    <location>
        <begin position="2"/>
        <end position="119"/>
    </location>
</feature>
<dbReference type="SUPFAM" id="SSF46689">
    <property type="entry name" value="Homeodomain-like"/>
    <property type="match status" value="2"/>
</dbReference>
<keyword evidence="5" id="KW-0805">Transcription regulation</keyword>
<organism evidence="11 12">
    <name type="scientific">Evansella caseinilytica</name>
    <dbReference type="NCBI Taxonomy" id="1503961"/>
    <lineage>
        <taxon>Bacteria</taxon>
        <taxon>Bacillati</taxon>
        <taxon>Bacillota</taxon>
        <taxon>Bacilli</taxon>
        <taxon>Bacillales</taxon>
        <taxon>Bacillaceae</taxon>
        <taxon>Evansella</taxon>
    </lineage>
</organism>
<dbReference type="PROSITE" id="PS00041">
    <property type="entry name" value="HTH_ARAC_FAMILY_1"/>
    <property type="match status" value="1"/>
</dbReference>
<evidence type="ECO:0000256" key="8">
    <source>
        <dbReference type="PROSITE-ProRule" id="PRU00169"/>
    </source>
</evidence>
<dbReference type="AlphaFoldDB" id="A0A1H3V005"/>
<name>A0A1H3V005_9BACI</name>
<keyword evidence="12" id="KW-1185">Reference proteome</keyword>
<evidence type="ECO:0000256" key="6">
    <source>
        <dbReference type="ARBA" id="ARBA00023125"/>
    </source>
</evidence>
<keyword evidence="2" id="KW-0963">Cytoplasm</keyword>
<dbReference type="SMART" id="SM00342">
    <property type="entry name" value="HTH_ARAC"/>
    <property type="match status" value="1"/>
</dbReference>
<dbReference type="PROSITE" id="PS01124">
    <property type="entry name" value="HTH_ARAC_FAMILY_2"/>
    <property type="match status" value="1"/>
</dbReference>
<dbReference type="Gene3D" id="1.10.10.60">
    <property type="entry name" value="Homeodomain-like"/>
    <property type="match status" value="2"/>
</dbReference>
<dbReference type="PANTHER" id="PTHR42713">
    <property type="entry name" value="HISTIDINE KINASE-RELATED"/>
    <property type="match status" value="1"/>
</dbReference>
<evidence type="ECO:0000313" key="12">
    <source>
        <dbReference type="Proteomes" id="UP000198935"/>
    </source>
</evidence>
<dbReference type="PANTHER" id="PTHR42713:SF3">
    <property type="entry name" value="TRANSCRIPTIONAL REGULATORY PROTEIN HPTR"/>
    <property type="match status" value="1"/>
</dbReference>
<dbReference type="InterPro" id="IPR051552">
    <property type="entry name" value="HptR"/>
</dbReference>
<dbReference type="SUPFAM" id="SSF52172">
    <property type="entry name" value="CheY-like"/>
    <property type="match status" value="1"/>
</dbReference>
<dbReference type="PROSITE" id="PS50110">
    <property type="entry name" value="RESPONSE_REGULATORY"/>
    <property type="match status" value="1"/>
</dbReference>
<proteinExistence type="predicted"/>
<comment type="subcellular location">
    <subcellularLocation>
        <location evidence="1">Cytoplasm</location>
    </subcellularLocation>
</comment>
<accession>A0A1H3V005</accession>
<evidence type="ECO:0000256" key="5">
    <source>
        <dbReference type="ARBA" id="ARBA00023015"/>
    </source>
</evidence>
<dbReference type="InterPro" id="IPR001789">
    <property type="entry name" value="Sig_transdc_resp-reg_receiver"/>
</dbReference>
<dbReference type="GO" id="GO:0000160">
    <property type="term" value="P:phosphorelay signal transduction system"/>
    <property type="evidence" value="ECO:0007669"/>
    <property type="project" value="UniProtKB-KW"/>
</dbReference>
<evidence type="ECO:0000256" key="1">
    <source>
        <dbReference type="ARBA" id="ARBA00004496"/>
    </source>
</evidence>
<sequence>MKILVVDDEPAILEGLLNIIDREKALSTYTAGALDGFEALEKARNFQPDLVITDINMPEMSGFDLMKKLSLAGICKRFIIVSGYDDFEYARKALRYHAIDYILKPINKLEVLGAVERVCGQLADNGAAELTMETYLGDERQEKEYSERMKDIILYIEEYYQNNLSLEDVAECVNLHPNYISTLIKKETGSTFLQYVHTYRIKKAKELIRKYRDLSIHDVALQVGYENPDYFFKVFRKYAGQTPSAYRKMLADH</sequence>
<feature type="modified residue" description="4-aspartylphosphate" evidence="8">
    <location>
        <position position="54"/>
    </location>
</feature>
<dbReference type="GO" id="GO:0005737">
    <property type="term" value="C:cytoplasm"/>
    <property type="evidence" value="ECO:0007669"/>
    <property type="project" value="UniProtKB-SubCell"/>
</dbReference>
<dbReference type="CDD" id="cd17536">
    <property type="entry name" value="REC_YesN-like"/>
    <property type="match status" value="1"/>
</dbReference>
<evidence type="ECO:0000256" key="7">
    <source>
        <dbReference type="ARBA" id="ARBA00023163"/>
    </source>
</evidence>
<evidence type="ECO:0000259" key="10">
    <source>
        <dbReference type="PROSITE" id="PS50110"/>
    </source>
</evidence>
<gene>
    <name evidence="11" type="ORF">SAMN05421736_13140</name>
</gene>
<dbReference type="InterPro" id="IPR011006">
    <property type="entry name" value="CheY-like_superfamily"/>
</dbReference>
<dbReference type="STRING" id="1503961.SAMN05421736_13140"/>
<evidence type="ECO:0000313" key="11">
    <source>
        <dbReference type="EMBL" id="SDZ67994.1"/>
    </source>
</evidence>
<keyword evidence="4" id="KW-0902">Two-component regulatory system</keyword>
<dbReference type="EMBL" id="FNPI01000031">
    <property type="protein sequence ID" value="SDZ67994.1"/>
    <property type="molecule type" value="Genomic_DNA"/>
</dbReference>
<dbReference type="SMART" id="SM00448">
    <property type="entry name" value="REC"/>
    <property type="match status" value="1"/>
</dbReference>
<dbReference type="PRINTS" id="PR00032">
    <property type="entry name" value="HTHARAC"/>
</dbReference>
<keyword evidence="3 8" id="KW-0597">Phosphoprotein</keyword>
<dbReference type="InterPro" id="IPR020449">
    <property type="entry name" value="Tscrpt_reg_AraC-type_HTH"/>
</dbReference>
<keyword evidence="6" id="KW-0238">DNA-binding</keyword>
<reference evidence="12" key="1">
    <citation type="submission" date="2016-10" db="EMBL/GenBank/DDBJ databases">
        <authorList>
            <person name="Varghese N."/>
            <person name="Submissions S."/>
        </authorList>
    </citation>
    <scope>NUCLEOTIDE SEQUENCE [LARGE SCALE GENOMIC DNA]</scope>
    <source>
        <strain evidence="12">SP</strain>
    </source>
</reference>